<dbReference type="Proteomes" id="UP000078387">
    <property type="component" value="Unassembled WGS sequence"/>
</dbReference>
<dbReference type="SUPFAM" id="SSF81665">
    <property type="entry name" value="Calcium ATPase, transmembrane domain M"/>
    <property type="match status" value="1"/>
</dbReference>
<dbReference type="GO" id="GO:0042765">
    <property type="term" value="C:GPI-anchor transamidase complex"/>
    <property type="evidence" value="ECO:0007669"/>
    <property type="project" value="InterPro"/>
</dbReference>
<keyword evidence="1" id="KW-0472">Membrane</keyword>
<dbReference type="VEuPathDB" id="AmoebaDB:EHI5A_059340"/>
<feature type="transmembrane region" description="Helical" evidence="1">
    <location>
        <begin position="401"/>
        <end position="424"/>
    </location>
</feature>
<dbReference type="PANTHER" id="PTHR13304">
    <property type="entry name" value="GLYCOSYLPHOSPHATIDYLINOSITOL ANCHOR ATTACHMENT 1 PROTEIN"/>
    <property type="match status" value="1"/>
</dbReference>
<comment type="caution">
    <text evidence="2">The sequence shown here is derived from an EMBL/GenBank/DDBJ whole genome shotgun (WGS) entry which is preliminary data.</text>
</comment>
<dbReference type="EMBL" id="BDEQ01000001">
    <property type="protein sequence ID" value="GAT92981.1"/>
    <property type="molecule type" value="Genomic_DNA"/>
</dbReference>
<feature type="transmembrane region" description="Helical" evidence="1">
    <location>
        <begin position="499"/>
        <end position="518"/>
    </location>
</feature>
<dbReference type="AlphaFoldDB" id="A0A5K1U7E8"/>
<keyword evidence="1" id="KW-1133">Transmembrane helix</keyword>
<keyword evidence="1" id="KW-0812">Transmembrane</keyword>
<accession>A0A5K1U7E8</accession>
<organism evidence="2 3">
    <name type="scientific">Entamoeba histolytica</name>
    <dbReference type="NCBI Taxonomy" id="5759"/>
    <lineage>
        <taxon>Eukaryota</taxon>
        <taxon>Amoebozoa</taxon>
        <taxon>Evosea</taxon>
        <taxon>Archamoebae</taxon>
        <taxon>Mastigamoebida</taxon>
        <taxon>Entamoebidae</taxon>
        <taxon>Entamoeba</taxon>
    </lineage>
</organism>
<sequence length="592" mass="68414">MNYVNESVRKKIVIIGLFLFSLSLFLICYPEYISQQTFVDDNNLHADTVREFIQTEIPEVLQIFKRYSKTPQQRRTEFLFSYLQSIGYDLYNYKDKYNTTGLSAVLRPRRTDDRSCILLMGRYSTNMSSPLNPSKMPEINTLMSMLVIAKKLTKCDWLARNFLLVFLEDTTSIGKNDFFNIYQKYPFCGRIIAGLELDVESSSYGATELSIVIPSQIYMPNQDIYNGYISHLNLAYYNLTISKMFSKYSHSIFEDWLLHASFIRYADSEESGYNNVDMLCIQSTYNDTKQQKSVPHRILLSTYITLLRSFNNLYQQLQYSTHFYIPSGLTSYINFPIIILLILAITAPIILFILISIIPESICYIFKSYTDSSSKSSPKQLMVLSDIFLSTKTEISHPTTIYLVIFYFILSTTLYIPYLFLFGWNIVSIEDHYNYTQFNQDQSIYLFCVSFIPVIISLLLSYHAPPPSLYQLRLNISFASLPSLFVCTIFLFINPYFALLYGFILGVTSLIPFIVLLYKPSFSKFGKVICLITSLPGFVLLLFLFSIDLSILVYVPTIVTIAILFYIPVSMSHIYSLFSFSSLVIKQDSKKD</sequence>
<name>A0A5K1U7E8_ENTHI</name>
<dbReference type="VEuPathDB" id="AmoebaDB:EHI_155510"/>
<dbReference type="InterPro" id="IPR007246">
    <property type="entry name" value="Gaa1"/>
</dbReference>
<dbReference type="InterPro" id="IPR023298">
    <property type="entry name" value="ATPase_P-typ_TM_dom_sf"/>
</dbReference>
<dbReference type="VEuPathDB" id="AmoebaDB:KM1_178090"/>
<reference evidence="2 3" key="1">
    <citation type="submission" date="2016-05" db="EMBL/GenBank/DDBJ databases">
        <title>First whole genome sequencing of Entamoeba histolytica HM1:IMSS-clone-6.</title>
        <authorList>
            <person name="Mukherjee Avik.K."/>
            <person name="Izumyama S."/>
            <person name="Nakada-Tsukui K."/>
            <person name="Nozaki T."/>
        </authorList>
    </citation>
    <scope>NUCLEOTIDE SEQUENCE [LARGE SCALE GENOMIC DNA]</scope>
    <source>
        <strain evidence="2 3">HM1:IMSS clone 6</strain>
    </source>
</reference>
<feature type="transmembrane region" description="Helical" evidence="1">
    <location>
        <begin position="525"/>
        <end position="545"/>
    </location>
</feature>
<dbReference type="GO" id="GO:0016255">
    <property type="term" value="P:attachment of GPI anchor to protein"/>
    <property type="evidence" value="ECO:0007669"/>
    <property type="project" value="TreeGrafter"/>
</dbReference>
<evidence type="ECO:0000313" key="3">
    <source>
        <dbReference type="Proteomes" id="UP000078387"/>
    </source>
</evidence>
<feature type="transmembrane region" description="Helical" evidence="1">
    <location>
        <begin position="444"/>
        <end position="462"/>
    </location>
</feature>
<dbReference type="VEuPathDB" id="AmoebaDB:EHI8A_108610"/>
<gene>
    <name evidence="2" type="ORF">CL6EHI_155510</name>
</gene>
<protein>
    <submittedName>
        <fullName evidence="2">Uncharacterized protein</fullName>
    </submittedName>
</protein>
<proteinExistence type="predicted"/>
<evidence type="ECO:0000313" key="2">
    <source>
        <dbReference type="EMBL" id="GAT92981.1"/>
    </source>
</evidence>
<dbReference type="OMA" id="YINFPMI"/>
<feature type="transmembrane region" description="Helical" evidence="1">
    <location>
        <begin position="12"/>
        <end position="32"/>
    </location>
</feature>
<evidence type="ECO:0000256" key="1">
    <source>
        <dbReference type="SAM" id="Phobius"/>
    </source>
</evidence>
<dbReference type="VEuPathDB" id="AmoebaDB:EHI7A_101270"/>
<feature type="transmembrane region" description="Helical" evidence="1">
    <location>
        <begin position="335"/>
        <end position="358"/>
    </location>
</feature>
<feature type="transmembrane region" description="Helical" evidence="1">
    <location>
        <begin position="474"/>
        <end position="493"/>
    </location>
</feature>
<dbReference type="PANTHER" id="PTHR13304:SF0">
    <property type="entry name" value="GLYCOSYLPHOSPHATIDYLINOSITOL ANCHOR ATTACHMENT 1 PROTEIN"/>
    <property type="match status" value="1"/>
</dbReference>